<organism evidence="2 3">
    <name type="scientific">Nannochloropsis gaditana</name>
    <dbReference type="NCBI Taxonomy" id="72520"/>
    <lineage>
        <taxon>Eukaryota</taxon>
        <taxon>Sar</taxon>
        <taxon>Stramenopiles</taxon>
        <taxon>Ochrophyta</taxon>
        <taxon>Eustigmatophyceae</taxon>
        <taxon>Eustigmatales</taxon>
        <taxon>Monodopsidaceae</taxon>
        <taxon>Nannochloropsis</taxon>
    </lineage>
</organism>
<reference evidence="2 3" key="1">
    <citation type="journal article" date="2014" name="Mol. Plant">
        <title>Chromosome Scale Genome Assembly and Transcriptome Profiling of Nannochloropsis gaditana in Nitrogen Depletion.</title>
        <authorList>
            <person name="Corteggiani Carpinelli E."/>
            <person name="Telatin A."/>
            <person name="Vitulo N."/>
            <person name="Forcato C."/>
            <person name="D'Angelo M."/>
            <person name="Schiavon R."/>
            <person name="Vezzi A."/>
            <person name="Giacometti G.M."/>
            <person name="Morosinotto T."/>
            <person name="Valle G."/>
        </authorList>
    </citation>
    <scope>NUCLEOTIDE SEQUENCE [LARGE SCALE GENOMIC DNA]</scope>
    <source>
        <strain evidence="2 3">B-31</strain>
    </source>
</reference>
<dbReference type="Proteomes" id="UP000019335">
    <property type="component" value="Chromosome 11"/>
</dbReference>
<name>W7TY16_9STRA</name>
<comment type="caution">
    <text evidence="2">The sequence shown here is derived from an EMBL/GenBank/DDBJ whole genome shotgun (WGS) entry which is preliminary data.</text>
</comment>
<sequence>MDHPKLRGGRAALRAACRLSDDHHQTQGAQRKGVATGPGHTVRRPGRGYAQAGCGSCLGPRREGGRWALRDEQVQSTRQRHVERGRKVLGRGKGEVGGGHGGVVYILGADREPVPVLVIMRKHRVADRDEKDTDSAQAALAVARVMAPPGGISSLSRTIPSPNKLGMKKAQGKYCNIRRNK</sequence>
<accession>W7TY16</accession>
<proteinExistence type="predicted"/>
<keyword evidence="3" id="KW-1185">Reference proteome</keyword>
<dbReference type="AlphaFoldDB" id="W7TY16"/>
<gene>
    <name evidence="2" type="ORF">Naga_101577g3</name>
</gene>
<evidence type="ECO:0000256" key="1">
    <source>
        <dbReference type="SAM" id="MobiDB-lite"/>
    </source>
</evidence>
<feature type="region of interest" description="Disordered" evidence="1">
    <location>
        <begin position="21"/>
        <end position="45"/>
    </location>
</feature>
<evidence type="ECO:0000313" key="3">
    <source>
        <dbReference type="Proteomes" id="UP000019335"/>
    </source>
</evidence>
<dbReference type="EMBL" id="AZIL01000961">
    <property type="protein sequence ID" value="EWM25279.1"/>
    <property type="molecule type" value="Genomic_DNA"/>
</dbReference>
<evidence type="ECO:0000313" key="2">
    <source>
        <dbReference type="EMBL" id="EWM25279.1"/>
    </source>
</evidence>
<protein>
    <submittedName>
        <fullName evidence="2">Uncharacterized protein</fullName>
    </submittedName>
</protein>